<dbReference type="AlphaFoldDB" id="A0A8S1J8Q2"/>
<dbReference type="InterPro" id="IPR000878">
    <property type="entry name" value="4pyrrol_Mease"/>
</dbReference>
<gene>
    <name evidence="3" type="ORF">OSTQU699_LOCUS5235</name>
</gene>
<dbReference type="Pfam" id="PF00590">
    <property type="entry name" value="TP_methylase"/>
    <property type="match status" value="1"/>
</dbReference>
<evidence type="ECO:0000259" key="2">
    <source>
        <dbReference type="Pfam" id="PF00590"/>
    </source>
</evidence>
<dbReference type="PANTHER" id="PTHR45790">
    <property type="entry name" value="SIROHEME SYNTHASE-RELATED"/>
    <property type="match status" value="1"/>
</dbReference>
<dbReference type="EMBL" id="CAJHUC010001129">
    <property type="protein sequence ID" value="CAD7699876.1"/>
    <property type="molecule type" value="Genomic_DNA"/>
</dbReference>
<dbReference type="Gene3D" id="3.30.950.10">
    <property type="entry name" value="Methyltransferase, Cobalt-precorrin-4 Transmethylase, Domain 2"/>
    <property type="match status" value="1"/>
</dbReference>
<name>A0A8S1J8Q2_9CHLO</name>
<organism evidence="3 4">
    <name type="scientific">Ostreobium quekettii</name>
    <dbReference type="NCBI Taxonomy" id="121088"/>
    <lineage>
        <taxon>Eukaryota</taxon>
        <taxon>Viridiplantae</taxon>
        <taxon>Chlorophyta</taxon>
        <taxon>core chlorophytes</taxon>
        <taxon>Ulvophyceae</taxon>
        <taxon>TCBD clade</taxon>
        <taxon>Bryopsidales</taxon>
        <taxon>Ostreobineae</taxon>
        <taxon>Ostreobiaceae</taxon>
        <taxon>Ostreobium</taxon>
    </lineage>
</organism>
<reference evidence="3" key="1">
    <citation type="submission" date="2020-12" db="EMBL/GenBank/DDBJ databases">
        <authorList>
            <person name="Iha C."/>
        </authorList>
    </citation>
    <scope>NUCLEOTIDE SEQUENCE</scope>
</reference>
<sequence>MIPGVSSALAGPVLAGMPLTDTHLSKSYAVVSGHDLSQYDWAALKAVDTLVVMMGSRSLPQLIDVLREGGWPPDAKIAIIHSASRDGQDELYGDLQDIVGKTNGRDLSPSIIVVGGAVALTHPGHQSFRPQLQQMMPN</sequence>
<dbReference type="PANTHER" id="PTHR45790:SF3">
    <property type="entry name" value="S-ADENOSYL-L-METHIONINE-DEPENDENT UROPORPHYRINOGEN III METHYLTRANSFERASE, CHLOROPLASTIC"/>
    <property type="match status" value="1"/>
</dbReference>
<dbReference type="SUPFAM" id="SSF53790">
    <property type="entry name" value="Tetrapyrrole methylase"/>
    <property type="match status" value="1"/>
</dbReference>
<keyword evidence="1" id="KW-0627">Porphyrin biosynthesis</keyword>
<dbReference type="Proteomes" id="UP000708148">
    <property type="component" value="Unassembled WGS sequence"/>
</dbReference>
<dbReference type="OrthoDB" id="508204at2759"/>
<accession>A0A8S1J8Q2</accession>
<dbReference type="GO" id="GO:0019354">
    <property type="term" value="P:siroheme biosynthetic process"/>
    <property type="evidence" value="ECO:0007669"/>
    <property type="project" value="TreeGrafter"/>
</dbReference>
<keyword evidence="4" id="KW-1185">Reference proteome</keyword>
<evidence type="ECO:0000313" key="3">
    <source>
        <dbReference type="EMBL" id="CAD7699876.1"/>
    </source>
</evidence>
<comment type="caution">
    <text evidence="3">The sequence shown here is derived from an EMBL/GenBank/DDBJ whole genome shotgun (WGS) entry which is preliminary data.</text>
</comment>
<dbReference type="InterPro" id="IPR050161">
    <property type="entry name" value="Siro_Cobalamin_biosynth"/>
</dbReference>
<evidence type="ECO:0000256" key="1">
    <source>
        <dbReference type="ARBA" id="ARBA00023244"/>
    </source>
</evidence>
<evidence type="ECO:0000313" key="4">
    <source>
        <dbReference type="Proteomes" id="UP000708148"/>
    </source>
</evidence>
<dbReference type="InterPro" id="IPR035996">
    <property type="entry name" value="4pyrrol_Methylase_sf"/>
</dbReference>
<protein>
    <recommendedName>
        <fullName evidence="2">Tetrapyrrole methylase domain-containing protein</fullName>
    </recommendedName>
</protein>
<proteinExistence type="predicted"/>
<dbReference type="InterPro" id="IPR014776">
    <property type="entry name" value="4pyrrole_Mease_sub2"/>
</dbReference>
<feature type="domain" description="Tetrapyrrole methylase" evidence="2">
    <location>
        <begin position="1"/>
        <end position="97"/>
    </location>
</feature>
<dbReference type="GO" id="GO:0004851">
    <property type="term" value="F:uroporphyrin-III C-methyltransferase activity"/>
    <property type="evidence" value="ECO:0007669"/>
    <property type="project" value="TreeGrafter"/>
</dbReference>